<dbReference type="Pfam" id="PF04845">
    <property type="entry name" value="PurA"/>
    <property type="match status" value="1"/>
</dbReference>
<feature type="region of interest" description="Disordered" evidence="3">
    <location>
        <begin position="173"/>
        <end position="225"/>
    </location>
</feature>
<accession>A0A0C2N1M6</accession>
<name>A0A0C2N1M6_THEKT</name>
<dbReference type="Gene3D" id="3.10.450.700">
    <property type="match status" value="1"/>
</dbReference>
<organism evidence="4 5">
    <name type="scientific">Thelohanellus kitauei</name>
    <name type="common">Myxosporean</name>
    <dbReference type="NCBI Taxonomy" id="669202"/>
    <lineage>
        <taxon>Eukaryota</taxon>
        <taxon>Metazoa</taxon>
        <taxon>Cnidaria</taxon>
        <taxon>Myxozoa</taxon>
        <taxon>Myxosporea</taxon>
        <taxon>Bivalvulida</taxon>
        <taxon>Platysporina</taxon>
        <taxon>Myxobolidae</taxon>
        <taxon>Thelohanellus</taxon>
    </lineage>
</organism>
<evidence type="ECO:0000313" key="4">
    <source>
        <dbReference type="EMBL" id="KII70270.1"/>
    </source>
</evidence>
<dbReference type="EMBL" id="JWZT01002104">
    <property type="protein sequence ID" value="KII70270.1"/>
    <property type="molecule type" value="Genomic_DNA"/>
</dbReference>
<evidence type="ECO:0000313" key="5">
    <source>
        <dbReference type="Proteomes" id="UP000031668"/>
    </source>
</evidence>
<dbReference type="InterPro" id="IPR006628">
    <property type="entry name" value="PUR-bd_fam"/>
</dbReference>
<protein>
    <submittedName>
        <fullName evidence="4">Uncharacterized protein</fullName>
    </submittedName>
</protein>
<evidence type="ECO:0000256" key="3">
    <source>
        <dbReference type="SAM" id="MobiDB-lite"/>
    </source>
</evidence>
<dbReference type="GO" id="GO:0000981">
    <property type="term" value="F:DNA-binding transcription factor activity, RNA polymerase II-specific"/>
    <property type="evidence" value="ECO:0007669"/>
    <property type="project" value="TreeGrafter"/>
</dbReference>
<evidence type="ECO:0000256" key="2">
    <source>
        <dbReference type="ARBA" id="ARBA00023125"/>
    </source>
</evidence>
<feature type="compositionally biased region" description="Polar residues" evidence="3">
    <location>
        <begin position="194"/>
        <end position="214"/>
    </location>
</feature>
<feature type="region of interest" description="Disordered" evidence="3">
    <location>
        <begin position="1"/>
        <end position="24"/>
    </location>
</feature>
<dbReference type="GO" id="GO:0032422">
    <property type="term" value="F:purine-rich negative regulatory element binding"/>
    <property type="evidence" value="ECO:0007669"/>
    <property type="project" value="InterPro"/>
</dbReference>
<dbReference type="PANTHER" id="PTHR12611:SF0">
    <property type="entry name" value="PURINE-RICH BINDING PROTEIN-ALPHA, ISOFORM B"/>
    <property type="match status" value="1"/>
</dbReference>
<comment type="similarity">
    <text evidence="1">Belongs to the PUR DNA-binding protein family.</text>
</comment>
<dbReference type="PANTHER" id="PTHR12611">
    <property type="entry name" value="PUR-TRANSCRIPTIONAL ACTIVATOR"/>
    <property type="match status" value="1"/>
</dbReference>
<dbReference type="AlphaFoldDB" id="A0A0C2N1M6"/>
<dbReference type="GO" id="GO:0000977">
    <property type="term" value="F:RNA polymerase II transcription regulatory region sequence-specific DNA binding"/>
    <property type="evidence" value="ECO:0007669"/>
    <property type="project" value="InterPro"/>
</dbReference>
<evidence type="ECO:0000256" key="1">
    <source>
        <dbReference type="ARBA" id="ARBA00009251"/>
    </source>
</evidence>
<keyword evidence="5" id="KW-1185">Reference proteome</keyword>
<proteinExistence type="inferred from homology"/>
<keyword evidence="2" id="KW-0238">DNA-binding</keyword>
<comment type="caution">
    <text evidence="4">The sequence shown here is derived from an EMBL/GenBank/DDBJ whole genome shotgun (WGS) entry which is preliminary data.</text>
</comment>
<reference evidence="4 5" key="1">
    <citation type="journal article" date="2014" name="Genome Biol. Evol.">
        <title>The genome of the myxosporean Thelohanellus kitauei shows adaptations to nutrient acquisition within its fish host.</title>
        <authorList>
            <person name="Yang Y."/>
            <person name="Xiong J."/>
            <person name="Zhou Z."/>
            <person name="Huo F."/>
            <person name="Miao W."/>
            <person name="Ran C."/>
            <person name="Liu Y."/>
            <person name="Zhang J."/>
            <person name="Feng J."/>
            <person name="Wang M."/>
            <person name="Wang M."/>
            <person name="Wang L."/>
            <person name="Yao B."/>
        </authorList>
    </citation>
    <scope>NUCLEOTIDE SEQUENCE [LARGE SCALE GENOMIC DNA]</scope>
    <source>
        <strain evidence="4">Wuqing</strain>
    </source>
</reference>
<dbReference type="GO" id="GO:0005634">
    <property type="term" value="C:nucleus"/>
    <property type="evidence" value="ECO:0007669"/>
    <property type="project" value="TreeGrafter"/>
</dbReference>
<gene>
    <name evidence="4" type="ORF">RF11_13508</name>
</gene>
<dbReference type="Gene3D" id="3.30.2450.30">
    <property type="match status" value="1"/>
</dbReference>
<dbReference type="Proteomes" id="UP000031668">
    <property type="component" value="Unassembled WGS sequence"/>
</dbReference>
<sequence>MSEQTQAAQVENKPYQPKSQDLSKKQISIPGIGVYHLIMKQNKDSRFFIIQEVKESVGGNRIIVTMDNCHQFMTKLNDVLMFDSEYSSGASTNTTHKDSGILFNVSMHTEAGRRYYFDVIDKDGVLNLKMSYIYDDRRDSIHIDTGSLVYFIEVVDIFQKEYPSLTGKDDFHGSRNKRFDKRRDYTNRQRRGNYGNSGKSNRPGNRFNNIQSFDESGERKPTHGLKICSDPAPYQFSKNAKKYIFEIVEGDNTFMRITEVVGDSRKSTLHIPISCLKKVGNVILDMNERFSAARSAQ</sequence>